<dbReference type="Proteomes" id="UP001431209">
    <property type="component" value="Unassembled WGS sequence"/>
</dbReference>
<dbReference type="PROSITE" id="PS00678">
    <property type="entry name" value="WD_REPEATS_1"/>
    <property type="match status" value="1"/>
</dbReference>
<dbReference type="InterPro" id="IPR038959">
    <property type="entry name" value="Prp19"/>
</dbReference>
<dbReference type="EC" id="2.3.2.27" evidence="5 18"/>
<dbReference type="Gene3D" id="3.30.40.10">
    <property type="entry name" value="Zinc/RING finger domain, C3HC4 (zinc finger)"/>
    <property type="match status" value="1"/>
</dbReference>
<keyword evidence="16 18" id="KW-0539">Nucleus</keyword>
<dbReference type="GO" id="GO:0000974">
    <property type="term" value="C:Prp19 complex"/>
    <property type="evidence" value="ECO:0007669"/>
    <property type="project" value="UniProtKB-UniRule"/>
</dbReference>
<accession>A0AAW2ZPM9</accession>
<gene>
    <name evidence="20" type="ORF">AKO1_010251</name>
</gene>
<name>A0AAW2ZPM9_9EUKA</name>
<evidence type="ECO:0000256" key="6">
    <source>
        <dbReference type="ARBA" id="ARBA00015618"/>
    </source>
</evidence>
<dbReference type="GO" id="GO:0071006">
    <property type="term" value="C:U2-type catalytic step 1 spliceosome"/>
    <property type="evidence" value="ECO:0007669"/>
    <property type="project" value="TreeGrafter"/>
</dbReference>
<evidence type="ECO:0000256" key="10">
    <source>
        <dbReference type="ARBA" id="ARBA00022728"/>
    </source>
</evidence>
<dbReference type="Pfam" id="PF08606">
    <property type="entry name" value="Prp19"/>
    <property type="match status" value="1"/>
</dbReference>
<evidence type="ECO:0000256" key="1">
    <source>
        <dbReference type="ARBA" id="ARBA00000900"/>
    </source>
</evidence>
<evidence type="ECO:0000256" key="15">
    <source>
        <dbReference type="ARBA" id="ARBA00023204"/>
    </source>
</evidence>
<protein>
    <recommendedName>
        <fullName evidence="6 18">Pre-mRNA-processing factor 19</fullName>
        <ecNumber evidence="5 18">2.3.2.27</ecNumber>
    </recommendedName>
</protein>
<comment type="pathway">
    <text evidence="3 18">Protein modification; protein ubiquitination.</text>
</comment>
<dbReference type="AlphaFoldDB" id="A0AAW2ZPM9"/>
<keyword evidence="12 18" id="KW-0227">DNA damage</keyword>
<keyword evidence="7 17" id="KW-0853">WD repeat</keyword>
<dbReference type="GO" id="GO:0070534">
    <property type="term" value="P:protein K63-linked ubiquitination"/>
    <property type="evidence" value="ECO:0007669"/>
    <property type="project" value="UniProtKB-UniRule"/>
</dbReference>
<evidence type="ECO:0000256" key="8">
    <source>
        <dbReference type="ARBA" id="ARBA00022664"/>
    </source>
</evidence>
<dbReference type="SMART" id="SM00504">
    <property type="entry name" value="Ubox"/>
    <property type="match status" value="1"/>
</dbReference>
<dbReference type="PROSITE" id="PS51698">
    <property type="entry name" value="U_BOX"/>
    <property type="match status" value="1"/>
</dbReference>
<evidence type="ECO:0000256" key="5">
    <source>
        <dbReference type="ARBA" id="ARBA00012483"/>
    </source>
</evidence>
<dbReference type="Pfam" id="PF04564">
    <property type="entry name" value="U-box"/>
    <property type="match status" value="1"/>
</dbReference>
<evidence type="ECO:0000256" key="13">
    <source>
        <dbReference type="ARBA" id="ARBA00022786"/>
    </source>
</evidence>
<dbReference type="FunFam" id="3.30.40.10:FF:000027">
    <property type="entry name" value="Pre-mRNA-processing factor 19, putative"/>
    <property type="match status" value="1"/>
</dbReference>
<keyword evidence="14 18" id="KW-0508">mRNA splicing</keyword>
<evidence type="ECO:0000259" key="19">
    <source>
        <dbReference type="PROSITE" id="PS51698"/>
    </source>
</evidence>
<keyword evidence="8 18" id="KW-0507">mRNA processing</keyword>
<dbReference type="SUPFAM" id="SSF50978">
    <property type="entry name" value="WD40 repeat-like"/>
    <property type="match status" value="1"/>
</dbReference>
<feature type="domain" description="U-box" evidence="19">
    <location>
        <begin position="1"/>
        <end position="70"/>
    </location>
</feature>
<evidence type="ECO:0000256" key="16">
    <source>
        <dbReference type="ARBA" id="ARBA00023242"/>
    </source>
</evidence>
<dbReference type="InterPro" id="IPR015943">
    <property type="entry name" value="WD40/YVTN_repeat-like_dom_sf"/>
</dbReference>
<comment type="function">
    <text evidence="18">Ubiquitin-protein ligase which is mainly involved pre-mRNA splicing and DNA repair. Required for pre-mRNA splicing as component of the spliceosome.</text>
</comment>
<evidence type="ECO:0000256" key="4">
    <source>
        <dbReference type="ARBA" id="ARBA00006388"/>
    </source>
</evidence>
<evidence type="ECO:0000256" key="17">
    <source>
        <dbReference type="PROSITE-ProRule" id="PRU00221"/>
    </source>
</evidence>
<evidence type="ECO:0000256" key="14">
    <source>
        <dbReference type="ARBA" id="ARBA00023187"/>
    </source>
</evidence>
<evidence type="ECO:0000256" key="18">
    <source>
        <dbReference type="RuleBase" id="RU367101"/>
    </source>
</evidence>
<dbReference type="SUPFAM" id="SSF57850">
    <property type="entry name" value="RING/U-box"/>
    <property type="match status" value="1"/>
</dbReference>
<dbReference type="GO" id="GO:0000398">
    <property type="term" value="P:mRNA splicing, via spliceosome"/>
    <property type="evidence" value="ECO:0007669"/>
    <property type="project" value="InterPro"/>
</dbReference>
<keyword evidence="15 18" id="KW-0234">DNA repair</keyword>
<keyword evidence="11" id="KW-0677">Repeat</keyword>
<evidence type="ECO:0000256" key="11">
    <source>
        <dbReference type="ARBA" id="ARBA00022737"/>
    </source>
</evidence>
<keyword evidence="13 18" id="KW-0833">Ubl conjugation pathway</keyword>
<dbReference type="InterPro" id="IPR019775">
    <property type="entry name" value="WD40_repeat_CS"/>
</dbReference>
<organism evidence="20 21">
    <name type="scientific">Acrasis kona</name>
    <dbReference type="NCBI Taxonomy" id="1008807"/>
    <lineage>
        <taxon>Eukaryota</taxon>
        <taxon>Discoba</taxon>
        <taxon>Heterolobosea</taxon>
        <taxon>Tetramitia</taxon>
        <taxon>Eutetramitia</taxon>
        <taxon>Acrasidae</taxon>
        <taxon>Acrasis</taxon>
    </lineage>
</organism>
<keyword evidence="21" id="KW-1185">Reference proteome</keyword>
<evidence type="ECO:0000256" key="9">
    <source>
        <dbReference type="ARBA" id="ARBA00022679"/>
    </source>
</evidence>
<dbReference type="PROSITE" id="PS50294">
    <property type="entry name" value="WD_REPEATS_REGION"/>
    <property type="match status" value="1"/>
</dbReference>
<dbReference type="GO" id="GO:0061630">
    <property type="term" value="F:ubiquitin protein ligase activity"/>
    <property type="evidence" value="ECO:0007669"/>
    <property type="project" value="UniProtKB-UniRule"/>
</dbReference>
<evidence type="ECO:0000313" key="21">
    <source>
        <dbReference type="Proteomes" id="UP001431209"/>
    </source>
</evidence>
<feature type="repeat" description="WD" evidence="17">
    <location>
        <begin position="291"/>
        <end position="332"/>
    </location>
</feature>
<comment type="caution">
    <text evidence="20">The sequence shown here is derived from an EMBL/GenBank/DDBJ whole genome shotgun (WGS) entry which is preliminary data.</text>
</comment>
<dbReference type="InterPro" id="IPR013083">
    <property type="entry name" value="Znf_RING/FYVE/PHD"/>
</dbReference>
<dbReference type="InterPro" id="IPR003613">
    <property type="entry name" value="Ubox_domain"/>
</dbReference>
<dbReference type="InterPro" id="IPR013915">
    <property type="entry name" value="Prp19_cc"/>
</dbReference>
<dbReference type="PANTHER" id="PTHR43995">
    <property type="entry name" value="PRE-MRNA-PROCESSING FACTOR 19"/>
    <property type="match status" value="1"/>
</dbReference>
<dbReference type="Gene3D" id="2.130.10.10">
    <property type="entry name" value="YVTN repeat-like/Quinoprotein amine dehydrogenase"/>
    <property type="match status" value="1"/>
</dbReference>
<dbReference type="PROSITE" id="PS50082">
    <property type="entry name" value="WD_REPEATS_2"/>
    <property type="match status" value="2"/>
</dbReference>
<proteinExistence type="inferred from homology"/>
<dbReference type="CDD" id="cd16656">
    <property type="entry name" value="RING-Ubox_PRP19"/>
    <property type="match status" value="1"/>
</dbReference>
<evidence type="ECO:0000256" key="7">
    <source>
        <dbReference type="ARBA" id="ARBA00022574"/>
    </source>
</evidence>
<keyword evidence="10 18" id="KW-0747">Spliceosome</keyword>
<dbReference type="InterPro" id="IPR036322">
    <property type="entry name" value="WD40_repeat_dom_sf"/>
</dbReference>
<evidence type="ECO:0000256" key="3">
    <source>
        <dbReference type="ARBA" id="ARBA00004906"/>
    </source>
</evidence>
<dbReference type="EMBL" id="JAOPGA020001865">
    <property type="protein sequence ID" value="KAL0491822.1"/>
    <property type="molecule type" value="Genomic_DNA"/>
</dbReference>
<feature type="repeat" description="WD" evidence="17">
    <location>
        <begin position="332"/>
        <end position="373"/>
    </location>
</feature>
<dbReference type="GO" id="GO:0005737">
    <property type="term" value="C:cytoplasm"/>
    <property type="evidence" value="ECO:0007669"/>
    <property type="project" value="TreeGrafter"/>
</dbReference>
<dbReference type="InterPro" id="IPR001680">
    <property type="entry name" value="WD40_rpt"/>
</dbReference>
<keyword evidence="9 18" id="KW-0808">Transferase</keyword>
<dbReference type="PANTHER" id="PTHR43995:SF1">
    <property type="entry name" value="PRE-MRNA-PROCESSING FACTOR 19"/>
    <property type="match status" value="1"/>
</dbReference>
<evidence type="ECO:0000256" key="12">
    <source>
        <dbReference type="ARBA" id="ARBA00022763"/>
    </source>
</evidence>
<comment type="subunit">
    <text evidence="18">Homotetramer.</text>
</comment>
<comment type="similarity">
    <text evidence="4 18">Belongs to the WD repeat PRP19 family.</text>
</comment>
<dbReference type="Pfam" id="PF00400">
    <property type="entry name" value="WD40"/>
    <property type="match status" value="3"/>
</dbReference>
<evidence type="ECO:0000313" key="20">
    <source>
        <dbReference type="EMBL" id="KAL0491822.1"/>
    </source>
</evidence>
<evidence type="ECO:0000256" key="2">
    <source>
        <dbReference type="ARBA" id="ARBA00004123"/>
    </source>
</evidence>
<comment type="catalytic activity">
    <reaction evidence="1 18">
        <text>S-ubiquitinyl-[E2 ubiquitin-conjugating enzyme]-L-cysteine + [acceptor protein]-L-lysine = [E2 ubiquitin-conjugating enzyme]-L-cysteine + N(6)-ubiquitinyl-[acceptor protein]-L-lysine.</text>
        <dbReference type="EC" id="2.3.2.27"/>
    </reaction>
</comment>
<sequence>MFCSISGQVPREPVVSTKSGLLFDKDLIHKWLQENDNTCPITKQPLSTEDLVSVVSKTPTQQPRSITATSIPGMLQSLHNEWDAVMLETFTLKQQLETARQELAHTLYQHDAACRVIARLMKERDDAKNALTNAKNKMEEDPTPDGLSQDVINKLVATSSTLSSGRKVRQVPTDLKTETQIKGVAGVIAVGGASQVALYDQHHTEAVATFKPQHAVNSVLFHPKQNLLIASGDKISFWDTVQKSSQPLRTLSTNQTVTGASIHPSGDFLLYVSSSAWNFSDVSTGTLLYSNAVNQAQLTCCEFHPDGLIFATGTSGQGVKIWDIKSKQIAAQLDQEGSIVGLSFSENGYYLATASENGTVMLWDLRKVICISTVQVEGGATSVKFDHSGVYLAVGTSSGNIIVHTVQNKQLTSLNTIKSSSQQGPTFVCWGNKKAEYLVSVGGDLTVKVYE</sequence>
<dbReference type="GO" id="GO:0006281">
    <property type="term" value="P:DNA repair"/>
    <property type="evidence" value="ECO:0007669"/>
    <property type="project" value="UniProtKB-KW"/>
</dbReference>
<dbReference type="SMART" id="SM00320">
    <property type="entry name" value="WD40"/>
    <property type="match status" value="6"/>
</dbReference>
<reference evidence="20 21" key="1">
    <citation type="submission" date="2024-03" db="EMBL/GenBank/DDBJ databases">
        <title>The Acrasis kona genome and developmental transcriptomes reveal deep origins of eukaryotic multicellular pathways.</title>
        <authorList>
            <person name="Sheikh S."/>
            <person name="Fu C.-J."/>
            <person name="Brown M.W."/>
            <person name="Baldauf S.L."/>
        </authorList>
    </citation>
    <scope>NUCLEOTIDE SEQUENCE [LARGE SCALE GENOMIC DNA]</scope>
    <source>
        <strain evidence="20 21">ATCC MYA-3509</strain>
    </source>
</reference>
<dbReference type="InterPro" id="IPR055340">
    <property type="entry name" value="RING-Ubox_PRP19"/>
</dbReference>
<comment type="subcellular location">
    <subcellularLocation>
        <location evidence="2 18">Nucleus</location>
    </subcellularLocation>
</comment>